<gene>
    <name evidence="7" type="ORF">MNBD_BACTEROID03-1898</name>
</gene>
<accession>A0A3B0T0J2</accession>
<dbReference type="GO" id="GO:0015288">
    <property type="term" value="F:porin activity"/>
    <property type="evidence" value="ECO:0007669"/>
    <property type="project" value="TreeGrafter"/>
</dbReference>
<dbReference type="SUPFAM" id="SSF56954">
    <property type="entry name" value="Outer membrane efflux proteins (OEP)"/>
    <property type="match status" value="1"/>
</dbReference>
<evidence type="ECO:0000256" key="2">
    <source>
        <dbReference type="ARBA" id="ARBA00022448"/>
    </source>
</evidence>
<keyword evidence="5" id="KW-0472">Membrane</keyword>
<evidence type="ECO:0000256" key="1">
    <source>
        <dbReference type="ARBA" id="ARBA00004442"/>
    </source>
</evidence>
<keyword evidence="4" id="KW-0812">Transmembrane</keyword>
<dbReference type="InterPro" id="IPR003423">
    <property type="entry name" value="OMP_efflux"/>
</dbReference>
<dbReference type="Pfam" id="PF02321">
    <property type="entry name" value="OEP"/>
    <property type="match status" value="1"/>
</dbReference>
<dbReference type="PANTHER" id="PTHR30026:SF20">
    <property type="entry name" value="OUTER MEMBRANE PROTEIN TOLC"/>
    <property type="match status" value="1"/>
</dbReference>
<dbReference type="Gene3D" id="1.20.1600.10">
    <property type="entry name" value="Outer membrane efflux proteins (OEP)"/>
    <property type="match status" value="1"/>
</dbReference>
<comment type="subcellular location">
    <subcellularLocation>
        <location evidence="1">Cell outer membrane</location>
    </subcellularLocation>
</comment>
<evidence type="ECO:0000313" key="7">
    <source>
        <dbReference type="EMBL" id="VAW11835.1"/>
    </source>
</evidence>
<evidence type="ECO:0000256" key="3">
    <source>
        <dbReference type="ARBA" id="ARBA00022452"/>
    </source>
</evidence>
<name>A0A3B0T0J2_9ZZZZ</name>
<reference evidence="7" key="1">
    <citation type="submission" date="2018-06" db="EMBL/GenBank/DDBJ databases">
        <authorList>
            <person name="Zhirakovskaya E."/>
        </authorList>
    </citation>
    <scope>NUCLEOTIDE SEQUENCE</scope>
</reference>
<dbReference type="GO" id="GO:1990281">
    <property type="term" value="C:efflux pump complex"/>
    <property type="evidence" value="ECO:0007669"/>
    <property type="project" value="TreeGrafter"/>
</dbReference>
<dbReference type="PANTHER" id="PTHR30026">
    <property type="entry name" value="OUTER MEMBRANE PROTEIN TOLC"/>
    <property type="match status" value="1"/>
</dbReference>
<keyword evidence="3" id="KW-1134">Transmembrane beta strand</keyword>
<evidence type="ECO:0000256" key="4">
    <source>
        <dbReference type="ARBA" id="ARBA00022692"/>
    </source>
</evidence>
<keyword evidence="2" id="KW-0813">Transport</keyword>
<dbReference type="GO" id="GO:0015562">
    <property type="term" value="F:efflux transmembrane transporter activity"/>
    <property type="evidence" value="ECO:0007669"/>
    <property type="project" value="InterPro"/>
</dbReference>
<evidence type="ECO:0000256" key="6">
    <source>
        <dbReference type="ARBA" id="ARBA00023237"/>
    </source>
</evidence>
<keyword evidence="6" id="KW-0998">Cell outer membrane</keyword>
<dbReference type="InterPro" id="IPR051906">
    <property type="entry name" value="TolC-like"/>
</dbReference>
<dbReference type="AlphaFoldDB" id="A0A3B0T0J2"/>
<organism evidence="7">
    <name type="scientific">hydrothermal vent metagenome</name>
    <dbReference type="NCBI Taxonomy" id="652676"/>
    <lineage>
        <taxon>unclassified sequences</taxon>
        <taxon>metagenomes</taxon>
        <taxon>ecological metagenomes</taxon>
    </lineage>
</organism>
<protein>
    <submittedName>
        <fullName evidence="7">Uncharacterized protein</fullName>
    </submittedName>
</protein>
<proteinExistence type="predicted"/>
<dbReference type="GO" id="GO:0009279">
    <property type="term" value="C:cell outer membrane"/>
    <property type="evidence" value="ECO:0007669"/>
    <property type="project" value="UniProtKB-SubCell"/>
</dbReference>
<evidence type="ECO:0000256" key="5">
    <source>
        <dbReference type="ARBA" id="ARBA00023136"/>
    </source>
</evidence>
<sequence>MSTEKRVLFYILFISSFSLFAQTQIDGDLLLLSELTIEKSPLIQRNALNIDQAEANFQSQRSAFDYQLSSGYNISKNKLTLFDADPRSQLLTGNLETNNTDFSIGLQKRFRTGTILDLRSSYSQTADNFPANRFGEQVGADISDQASSATIALTQPLLRGNGVKVTTAFEKSARLDIESARQNFELNSAFELSQMAKAYWQYLGAFKSLTIFEENENRVRNVLEITQELVKADKKPESDLAQIKADLANQERQTTTAEQNLYNTKVNLGRIVGLSEEESANIGDPRNDFPTLLESKFTKENKSQALIELARINRTDVRAQENTTKALELQLIAAKNSKLPQLDLTGFLTYGGAAIGGGFGQYLNAFSNKPGRNHTAGLGLTFSLPLNNNLAKANYLKSKIALNDQQIAYTNLIRNIDLNVSIAINNLDNSVLILEKAEETLTYYQEVFSNEQVKFQNGLTTLLNLILFQERLTFAELEYLRAQQQFATAIIDLRFETGTLFFINENGVASTMNKLIFYTIPNN</sequence>
<dbReference type="EMBL" id="UOEL01000072">
    <property type="protein sequence ID" value="VAW11835.1"/>
    <property type="molecule type" value="Genomic_DNA"/>
</dbReference>